<dbReference type="InterPro" id="IPR022634">
    <property type="entry name" value="DNA_polIII_beta_N"/>
</dbReference>
<dbReference type="STRING" id="1618350.UR67_C0005G0057"/>
<dbReference type="SMART" id="SM00480">
    <property type="entry name" value="POL3Bc"/>
    <property type="match status" value="1"/>
</dbReference>
<dbReference type="GO" id="GO:0006271">
    <property type="term" value="P:DNA strand elongation involved in DNA replication"/>
    <property type="evidence" value="ECO:0007669"/>
    <property type="project" value="TreeGrafter"/>
</dbReference>
<evidence type="ECO:0000259" key="12">
    <source>
        <dbReference type="Pfam" id="PF02768"/>
    </source>
</evidence>
<gene>
    <name evidence="13" type="ORF">UR67_C0005G0057</name>
</gene>
<keyword evidence="3 9" id="KW-0963">Cytoplasm</keyword>
<accession>A0A0G0BJD4</accession>
<feature type="domain" description="DNA polymerase III beta sliding clamp C-terminal" evidence="12">
    <location>
        <begin position="247"/>
        <end position="369"/>
    </location>
</feature>
<evidence type="ECO:0000256" key="7">
    <source>
        <dbReference type="ARBA" id="ARBA00022932"/>
    </source>
</evidence>
<sequence>MKVQVLQDSLSKALSLASHVVSSKPNLPILGNIYLEAEKDKLIISGTDLDVGIKLSIKAEVSESGSIAVPSRLFVDFISSITSGKISLETEGLVLKVQSGIYSSSFNCLDGDEFPAFPEKGKEIEVDFESKTFKEALGKILFSASTDLSRQVLTGVLFEFQKKQVTLVTTDGFRLSSYLLVGDYDKIDNFIIPARGLQELIKSGGIEEAEKKDVKITLSENKNQVIIENGVVEIALRLLEGKFPDYKKIIPEKFVSVLNVDRQEILKAVKVASIFARDNANIVHFNLKSKDQTLSVAATAREMGEGSSIIKCSVSGEDLVISFNARFLLEVMNVFTASELKLEFSGPLKPIRIIESGNENFFHVLMPVRTGN</sequence>
<evidence type="ECO:0000259" key="10">
    <source>
        <dbReference type="Pfam" id="PF00712"/>
    </source>
</evidence>
<dbReference type="Gene3D" id="3.70.10.10">
    <property type="match status" value="1"/>
</dbReference>
<evidence type="ECO:0000256" key="4">
    <source>
        <dbReference type="ARBA" id="ARBA00022679"/>
    </source>
</evidence>
<dbReference type="CDD" id="cd00140">
    <property type="entry name" value="beta_clamp"/>
    <property type="match status" value="1"/>
</dbReference>
<dbReference type="GO" id="GO:0005737">
    <property type="term" value="C:cytoplasm"/>
    <property type="evidence" value="ECO:0007669"/>
    <property type="project" value="UniProtKB-SubCell"/>
</dbReference>
<dbReference type="GO" id="GO:0009360">
    <property type="term" value="C:DNA polymerase III complex"/>
    <property type="evidence" value="ECO:0007669"/>
    <property type="project" value="InterPro"/>
</dbReference>
<evidence type="ECO:0000256" key="8">
    <source>
        <dbReference type="ARBA" id="ARBA00023125"/>
    </source>
</evidence>
<reference evidence="13 14" key="1">
    <citation type="journal article" date="2015" name="Nature">
        <title>rRNA introns, odd ribosomes, and small enigmatic genomes across a large radiation of phyla.</title>
        <authorList>
            <person name="Brown C.T."/>
            <person name="Hug L.A."/>
            <person name="Thomas B.C."/>
            <person name="Sharon I."/>
            <person name="Castelle C.J."/>
            <person name="Singh A."/>
            <person name="Wilkins M.J."/>
            <person name="Williams K.H."/>
            <person name="Banfield J.F."/>
        </authorList>
    </citation>
    <scope>NUCLEOTIDE SEQUENCE [LARGE SCALE GENOMIC DNA]</scope>
</reference>
<dbReference type="InterPro" id="IPR046938">
    <property type="entry name" value="DNA_clamp_sf"/>
</dbReference>
<evidence type="ECO:0000256" key="6">
    <source>
        <dbReference type="ARBA" id="ARBA00022705"/>
    </source>
</evidence>
<evidence type="ECO:0000256" key="5">
    <source>
        <dbReference type="ARBA" id="ARBA00022695"/>
    </source>
</evidence>
<keyword evidence="6 9" id="KW-0235">DNA replication</keyword>
<dbReference type="PANTHER" id="PTHR30478:SF0">
    <property type="entry name" value="BETA SLIDING CLAMP"/>
    <property type="match status" value="1"/>
</dbReference>
<proteinExistence type="inferred from homology"/>
<protein>
    <recommendedName>
        <fullName evidence="9">Beta sliding clamp</fullName>
    </recommendedName>
</protein>
<evidence type="ECO:0000313" key="13">
    <source>
        <dbReference type="EMBL" id="KKP69568.1"/>
    </source>
</evidence>
<evidence type="ECO:0000256" key="2">
    <source>
        <dbReference type="ARBA" id="ARBA00010752"/>
    </source>
</evidence>
<dbReference type="InterPro" id="IPR022635">
    <property type="entry name" value="DNA_polIII_beta_C"/>
</dbReference>
<evidence type="ECO:0000256" key="9">
    <source>
        <dbReference type="PIRNR" id="PIRNR000804"/>
    </source>
</evidence>
<evidence type="ECO:0000259" key="11">
    <source>
        <dbReference type="Pfam" id="PF02767"/>
    </source>
</evidence>
<dbReference type="GO" id="GO:0003887">
    <property type="term" value="F:DNA-directed DNA polymerase activity"/>
    <property type="evidence" value="ECO:0007669"/>
    <property type="project" value="UniProtKB-UniRule"/>
</dbReference>
<keyword evidence="5 9" id="KW-0548">Nucleotidyltransferase</keyword>
<keyword evidence="7 9" id="KW-0239">DNA-directed DNA polymerase</keyword>
<dbReference type="InterPro" id="IPR001001">
    <property type="entry name" value="DNA_polIII_beta"/>
</dbReference>
<dbReference type="EMBL" id="LBQB01000005">
    <property type="protein sequence ID" value="KKP69568.1"/>
    <property type="molecule type" value="Genomic_DNA"/>
</dbReference>
<evidence type="ECO:0000256" key="3">
    <source>
        <dbReference type="ARBA" id="ARBA00022490"/>
    </source>
</evidence>
<organism evidence="13 14">
    <name type="scientific">candidate division CPR3 bacterium GW2011_GWF2_35_18</name>
    <dbReference type="NCBI Taxonomy" id="1618350"/>
    <lineage>
        <taxon>Bacteria</taxon>
        <taxon>Bacteria division CPR3</taxon>
    </lineage>
</organism>
<dbReference type="NCBIfam" id="TIGR00663">
    <property type="entry name" value="dnan"/>
    <property type="match status" value="1"/>
</dbReference>
<dbReference type="AlphaFoldDB" id="A0A0G0BJD4"/>
<comment type="subunit">
    <text evidence="9">Forms a ring-shaped head-to-tail homodimer around DNA.</text>
</comment>
<dbReference type="PIRSF" id="PIRSF000804">
    <property type="entry name" value="DNA_pol_III_b"/>
    <property type="match status" value="1"/>
</dbReference>
<dbReference type="Pfam" id="PF02767">
    <property type="entry name" value="DNA_pol3_beta_2"/>
    <property type="match status" value="1"/>
</dbReference>
<dbReference type="SUPFAM" id="SSF55979">
    <property type="entry name" value="DNA clamp"/>
    <property type="match status" value="3"/>
</dbReference>
<dbReference type="Pfam" id="PF02768">
    <property type="entry name" value="DNA_pol3_beta_3"/>
    <property type="match status" value="1"/>
</dbReference>
<dbReference type="GO" id="GO:0003677">
    <property type="term" value="F:DNA binding"/>
    <property type="evidence" value="ECO:0007669"/>
    <property type="project" value="UniProtKB-UniRule"/>
</dbReference>
<dbReference type="PANTHER" id="PTHR30478">
    <property type="entry name" value="DNA POLYMERASE III SUBUNIT BETA"/>
    <property type="match status" value="1"/>
</dbReference>
<dbReference type="Pfam" id="PF00712">
    <property type="entry name" value="DNA_pol3_beta"/>
    <property type="match status" value="1"/>
</dbReference>
<dbReference type="Gene3D" id="3.10.150.10">
    <property type="entry name" value="DNA Polymerase III, subunit A, domain 2"/>
    <property type="match status" value="1"/>
</dbReference>
<feature type="domain" description="DNA polymerase III beta sliding clamp N-terminal" evidence="10">
    <location>
        <begin position="1"/>
        <end position="117"/>
    </location>
</feature>
<evidence type="ECO:0000256" key="1">
    <source>
        <dbReference type="ARBA" id="ARBA00004496"/>
    </source>
</evidence>
<name>A0A0G0BJD4_UNCC3</name>
<keyword evidence="4 9" id="KW-0808">Transferase</keyword>
<comment type="subcellular location">
    <subcellularLocation>
        <location evidence="1 9">Cytoplasm</location>
    </subcellularLocation>
</comment>
<comment type="function">
    <text evidence="9">Confers DNA tethering and processivity to DNA polymerases and other proteins. Acts as a clamp, forming a ring around DNA (a reaction catalyzed by the clamp-loading complex) which diffuses in an ATP-independent manner freely and bidirectionally along dsDNA. Initially characterized for its ability to contact the catalytic subunit of DNA polymerase III (Pol III), a complex, multichain enzyme responsible for most of the replicative synthesis in bacteria; Pol III exhibits 3'-5' exonuclease proofreading activity. The beta chain is required for initiation of replication as well as for processivity of DNA replication.</text>
</comment>
<dbReference type="InterPro" id="IPR022637">
    <property type="entry name" value="DNA_polIII_beta_cen"/>
</dbReference>
<dbReference type="GO" id="GO:0008408">
    <property type="term" value="F:3'-5' exonuclease activity"/>
    <property type="evidence" value="ECO:0007669"/>
    <property type="project" value="InterPro"/>
</dbReference>
<keyword evidence="8" id="KW-0238">DNA-binding</keyword>
<feature type="domain" description="DNA polymerase III beta sliding clamp central" evidence="11">
    <location>
        <begin position="129"/>
        <end position="245"/>
    </location>
</feature>
<evidence type="ECO:0000313" key="14">
    <source>
        <dbReference type="Proteomes" id="UP000034581"/>
    </source>
</evidence>
<comment type="caution">
    <text evidence="13">The sequence shown here is derived from an EMBL/GenBank/DDBJ whole genome shotgun (WGS) entry which is preliminary data.</text>
</comment>
<dbReference type="Proteomes" id="UP000034581">
    <property type="component" value="Unassembled WGS sequence"/>
</dbReference>
<comment type="similarity">
    <text evidence="2 9">Belongs to the beta sliding clamp family.</text>
</comment>